<evidence type="ECO:0000256" key="3">
    <source>
        <dbReference type="PIRNR" id="PIRNR021362"/>
    </source>
</evidence>
<dbReference type="PIRSF" id="PIRSF021362">
    <property type="entry name" value="UCP021362_HAD"/>
    <property type="match status" value="1"/>
</dbReference>
<evidence type="ECO:0000313" key="5">
    <source>
        <dbReference type="EMBL" id="OOM10540.1"/>
    </source>
</evidence>
<dbReference type="EMBL" id="LZYZ01000006">
    <property type="protein sequence ID" value="OOM10540.1"/>
    <property type="molecule type" value="Genomic_DNA"/>
</dbReference>
<evidence type="ECO:0000313" key="6">
    <source>
        <dbReference type="Proteomes" id="UP000191154"/>
    </source>
</evidence>
<dbReference type="PANTHER" id="PTHR35134">
    <property type="entry name" value="NUCLEOTIDASE YQFW-RELATED"/>
    <property type="match status" value="1"/>
</dbReference>
<dbReference type="InterPro" id="IPR052419">
    <property type="entry name" value="5_3-deoxyribonucleotidase-like"/>
</dbReference>
<feature type="active site" description="Nucleophile" evidence="4">
    <location>
        <position position="9"/>
    </location>
</feature>
<dbReference type="EC" id="3.1.3.-" evidence="3"/>
<sequence length="199" mass="23356">MKNLNICIDIDGTITDPYYWLSYANSYFNSNVSENQITSYNIAEVLNVKEIDYLSFYERYKFKIHSKQELRDDVKEVLNELYKSNNIYFVTARDKSLELLTFQYLKNNEIPFDKVLVLGTYNKVPSATELQCDVFIEDSYDNAISLSNAGFKVILIDTNYNRFPLNHNIIRASNWNEIFHIINEIEERKSIIDILITGN</sequence>
<evidence type="ECO:0000256" key="1">
    <source>
        <dbReference type="ARBA" id="ARBA00009589"/>
    </source>
</evidence>
<comment type="similarity">
    <text evidence="1 3">Belongs to the 5'(3')-deoxyribonucleotidase family.</text>
</comment>
<dbReference type="InterPro" id="IPR009206">
    <property type="entry name" value="Nucleotidase_putative"/>
</dbReference>
<dbReference type="Pfam" id="PF06941">
    <property type="entry name" value="NT5C"/>
    <property type="match status" value="1"/>
</dbReference>
<dbReference type="Proteomes" id="UP000191154">
    <property type="component" value="Unassembled WGS sequence"/>
</dbReference>
<keyword evidence="2 3" id="KW-0378">Hydrolase</keyword>
<feature type="active site" description="Proton donor" evidence="4">
    <location>
        <position position="11"/>
    </location>
</feature>
<gene>
    <name evidence="5" type="ORF">CLOSAC_31610</name>
</gene>
<dbReference type="Gene3D" id="3.40.50.1000">
    <property type="entry name" value="HAD superfamily/HAD-like"/>
    <property type="match status" value="1"/>
</dbReference>
<organism evidence="5 6">
    <name type="scientific">Clostridium saccharobutylicum</name>
    <dbReference type="NCBI Taxonomy" id="169679"/>
    <lineage>
        <taxon>Bacteria</taxon>
        <taxon>Bacillati</taxon>
        <taxon>Bacillota</taxon>
        <taxon>Clostridia</taxon>
        <taxon>Eubacteriales</taxon>
        <taxon>Clostridiaceae</taxon>
        <taxon>Clostridium</taxon>
    </lineage>
</organism>
<dbReference type="PANTHER" id="PTHR35134:SF2">
    <property type="entry name" value="NUCLEOTIDASE YQFW-RELATED"/>
    <property type="match status" value="1"/>
</dbReference>
<comment type="caution">
    <text evidence="5">The sequence shown here is derived from an EMBL/GenBank/DDBJ whole genome shotgun (WGS) entry which is preliminary data.</text>
</comment>
<dbReference type="GO" id="GO:0008253">
    <property type="term" value="F:5'-nucleotidase activity"/>
    <property type="evidence" value="ECO:0007669"/>
    <property type="project" value="InterPro"/>
</dbReference>
<protein>
    <recommendedName>
        <fullName evidence="3">Nucleotidase</fullName>
        <ecNumber evidence="3">3.1.3.-</ecNumber>
    </recommendedName>
</protein>
<reference evidence="5 6" key="1">
    <citation type="submission" date="2016-05" db="EMBL/GenBank/DDBJ databases">
        <title>Microbial solvent formation.</title>
        <authorList>
            <person name="Poehlein A."/>
            <person name="Montoya Solano J.D."/>
            <person name="Flitsch S."/>
            <person name="Krabben P."/>
            <person name="Duerre P."/>
            <person name="Daniel R."/>
        </authorList>
    </citation>
    <scope>NUCLEOTIDE SEQUENCE [LARGE SCALE GENOMIC DNA]</scope>
    <source>
        <strain evidence="5 6">L1-8</strain>
    </source>
</reference>
<evidence type="ECO:0000256" key="4">
    <source>
        <dbReference type="PIRSR" id="PIRSR610708-1"/>
    </source>
</evidence>
<accession>A0A1S8N2B2</accession>
<dbReference type="InterPro" id="IPR036412">
    <property type="entry name" value="HAD-like_sf"/>
</dbReference>
<dbReference type="STRING" id="169679.CSACC_22690"/>
<dbReference type="InterPro" id="IPR023214">
    <property type="entry name" value="HAD_sf"/>
</dbReference>
<evidence type="ECO:0000256" key="2">
    <source>
        <dbReference type="ARBA" id="ARBA00022801"/>
    </source>
</evidence>
<dbReference type="InterPro" id="IPR010708">
    <property type="entry name" value="5'(3')-deoxyribonucleotidase"/>
</dbReference>
<dbReference type="SUPFAM" id="SSF56784">
    <property type="entry name" value="HAD-like"/>
    <property type="match status" value="1"/>
</dbReference>
<dbReference type="RefSeq" id="WP_077866234.1">
    <property type="nucleotide sequence ID" value="NZ_LZYZ01000006.1"/>
</dbReference>
<dbReference type="AlphaFoldDB" id="A0A1S8N2B2"/>
<proteinExistence type="inferred from homology"/>
<dbReference type="GO" id="GO:0009264">
    <property type="term" value="P:deoxyribonucleotide catabolic process"/>
    <property type="evidence" value="ECO:0007669"/>
    <property type="project" value="InterPro"/>
</dbReference>
<name>A0A1S8N2B2_CLOSA</name>